<dbReference type="Proteomes" id="UP000682802">
    <property type="component" value="Chromosome 1"/>
</dbReference>
<proteinExistence type="predicted"/>
<keyword evidence="3" id="KW-1185">Reference proteome</keyword>
<feature type="transmembrane region" description="Helical" evidence="1">
    <location>
        <begin position="35"/>
        <end position="60"/>
    </location>
</feature>
<reference evidence="2 3" key="1">
    <citation type="submission" date="2021-05" db="EMBL/GenBank/DDBJ databases">
        <title>Comparative genomic studies on the polysaccharide-degrading batcterial strains of the Flammeovirga genus.</title>
        <authorList>
            <person name="Zewei F."/>
            <person name="Zheng Z."/>
            <person name="Yu L."/>
            <person name="Ruyue G."/>
            <person name="Yanhong M."/>
            <person name="Yuanyuan C."/>
            <person name="Jingyan G."/>
            <person name="Wenjun H."/>
        </authorList>
    </citation>
    <scope>NUCLEOTIDE SEQUENCE [LARGE SCALE GENOMIC DNA]</scope>
    <source>
        <strain evidence="2 3">YS10</strain>
    </source>
</reference>
<keyword evidence="1" id="KW-0812">Transmembrane</keyword>
<keyword evidence="1" id="KW-0472">Membrane</keyword>
<name>A0ABX8GTS3_9BACT</name>
<protein>
    <submittedName>
        <fullName evidence="2">Uncharacterized protein</fullName>
    </submittedName>
</protein>
<accession>A0ABX8GTS3</accession>
<dbReference type="EMBL" id="CP076128">
    <property type="protein sequence ID" value="QWG06809.1"/>
    <property type="molecule type" value="Genomic_DNA"/>
</dbReference>
<dbReference type="RefSeq" id="WP_144074216.1">
    <property type="nucleotide sequence ID" value="NZ_CP076128.1"/>
</dbReference>
<gene>
    <name evidence="2" type="ORF">KM029_16085</name>
</gene>
<feature type="transmembrane region" description="Helical" evidence="1">
    <location>
        <begin position="66"/>
        <end position="85"/>
    </location>
</feature>
<keyword evidence="1" id="KW-1133">Transmembrane helix</keyword>
<evidence type="ECO:0000256" key="1">
    <source>
        <dbReference type="SAM" id="Phobius"/>
    </source>
</evidence>
<feature type="transmembrane region" description="Helical" evidence="1">
    <location>
        <begin position="124"/>
        <end position="145"/>
    </location>
</feature>
<evidence type="ECO:0000313" key="3">
    <source>
        <dbReference type="Proteomes" id="UP000682802"/>
    </source>
</evidence>
<organism evidence="2 3">
    <name type="scientific">Flammeovirga kamogawensis</name>
    <dbReference type="NCBI Taxonomy" id="373891"/>
    <lineage>
        <taxon>Bacteria</taxon>
        <taxon>Pseudomonadati</taxon>
        <taxon>Bacteroidota</taxon>
        <taxon>Cytophagia</taxon>
        <taxon>Cytophagales</taxon>
        <taxon>Flammeovirgaceae</taxon>
        <taxon>Flammeovirga</taxon>
    </lineage>
</organism>
<sequence length="283" mass="32914">MFEVTTKNRSTTKVSKTQKVITSQKNRIPKKLRPFVLSLIYTLFIGFISLLFNGILEIIFNQKTEPFSISFYFSILFIVITSFILPYKSRVLDDDNVVFEEDQIGSFQVERKTEKVESHHTNKLIYLAKVLTLILSTAFFMFFYISGQSVEKFETLTIHNINIEGVDSVKIAIRISRNTRDSATPGKFKTFLEPEISKKGTYIYEEYTYGFPYKLLAPQRQRDAVEGKKYLEGKRAKIFVKWYGDKVSTKEVEGKLKEVFESDNMDKLLIDSFGKVVKEENKR</sequence>
<evidence type="ECO:0000313" key="2">
    <source>
        <dbReference type="EMBL" id="QWG06809.1"/>
    </source>
</evidence>